<feature type="transmembrane region" description="Helical" evidence="1">
    <location>
        <begin position="50"/>
        <end position="76"/>
    </location>
</feature>
<keyword evidence="1" id="KW-1133">Transmembrane helix</keyword>
<evidence type="ECO:0000256" key="1">
    <source>
        <dbReference type="SAM" id="Phobius"/>
    </source>
</evidence>
<dbReference type="KEGG" id="pht:BLM14_20965"/>
<feature type="transmembrane region" description="Helical" evidence="1">
    <location>
        <begin position="7"/>
        <end position="30"/>
    </location>
</feature>
<evidence type="ECO:0000313" key="2">
    <source>
        <dbReference type="EMBL" id="PIO41763.1"/>
    </source>
</evidence>
<reference evidence="2 3" key="1">
    <citation type="journal article" date="2017" name="Int J Environ Stud">
        <title>Does the Miocene-Pliocene relict legume Oxytropis triphylla form nitrogen-fixing nodules with a combination of bacterial strains?</title>
        <authorList>
            <person name="Safronova V."/>
            <person name="Belimov A."/>
            <person name="Sazanova A."/>
            <person name="Kuznetsova I."/>
            <person name="Popova J."/>
            <person name="Andronov E."/>
            <person name="Verkhozina A."/>
            <person name="Tikhonovich I."/>
        </authorList>
    </citation>
    <scope>NUCLEOTIDE SEQUENCE [LARGE SCALE GENOMIC DNA]</scope>
    <source>
        <strain evidence="2 3">Tri-38</strain>
    </source>
</reference>
<accession>A0A2N9VQJ5</accession>
<dbReference type="Proteomes" id="UP000232163">
    <property type="component" value="Unassembled WGS sequence"/>
</dbReference>
<comment type="caution">
    <text evidence="2">The sequence shown here is derived from an EMBL/GenBank/DDBJ whole genome shotgun (WGS) entry which is preliminary data.</text>
</comment>
<keyword evidence="1" id="KW-0812">Transmembrane</keyword>
<protein>
    <submittedName>
        <fullName evidence="2">Uncharacterized protein</fullName>
    </submittedName>
</protein>
<evidence type="ECO:0000313" key="3">
    <source>
        <dbReference type="Proteomes" id="UP000232163"/>
    </source>
</evidence>
<sequence>MMDKFRTLAAMVGMTLIGPILMGFSVVCLIRGELPIRHSAFTAADHPILFYSIIFVLLYSAFKCAQISVMFAIGYLRGRSRR</sequence>
<keyword evidence="3" id="KW-1185">Reference proteome</keyword>
<keyword evidence="1" id="KW-0472">Membrane</keyword>
<organism evidence="2 3">
    <name type="scientific">Phyllobacterium zundukense</name>
    <dbReference type="NCBI Taxonomy" id="1867719"/>
    <lineage>
        <taxon>Bacteria</taxon>
        <taxon>Pseudomonadati</taxon>
        <taxon>Pseudomonadota</taxon>
        <taxon>Alphaproteobacteria</taxon>
        <taxon>Hyphomicrobiales</taxon>
        <taxon>Phyllobacteriaceae</taxon>
        <taxon>Phyllobacterium</taxon>
    </lineage>
</organism>
<gene>
    <name evidence="2" type="ORF">B5P45_26915</name>
</gene>
<proteinExistence type="predicted"/>
<name>A0A2N9VQJ5_9HYPH</name>
<dbReference type="EMBL" id="MZMT01000056">
    <property type="protein sequence ID" value="PIO41763.1"/>
    <property type="molecule type" value="Genomic_DNA"/>
</dbReference>
<dbReference type="AlphaFoldDB" id="A0A2N9VQJ5"/>